<dbReference type="InterPro" id="IPR055128">
    <property type="entry name" value="HypF_C_2"/>
</dbReference>
<feature type="active site" evidence="9">
    <location>
        <position position="36"/>
    </location>
</feature>
<evidence type="ECO:0000256" key="4">
    <source>
        <dbReference type="ARBA" id="ARBA00022723"/>
    </source>
</evidence>
<proteinExistence type="inferred from homology"/>
<dbReference type="Proteomes" id="UP000322726">
    <property type="component" value="Chromosome"/>
</dbReference>
<dbReference type="PROSITE" id="PS51163">
    <property type="entry name" value="YRDC"/>
    <property type="match status" value="1"/>
</dbReference>
<dbReference type="Gene3D" id="3.30.420.40">
    <property type="match status" value="1"/>
</dbReference>
<evidence type="ECO:0000256" key="1">
    <source>
        <dbReference type="ARBA" id="ARBA00004711"/>
    </source>
</evidence>
<keyword evidence="9" id="KW-0378">Hydrolase</keyword>
<dbReference type="Pfam" id="PF07503">
    <property type="entry name" value="zf-HYPF"/>
    <property type="match status" value="2"/>
</dbReference>
<dbReference type="Pfam" id="PF22521">
    <property type="entry name" value="HypF_C_2"/>
    <property type="match status" value="1"/>
</dbReference>
<dbReference type="InterPro" id="IPR006070">
    <property type="entry name" value="Sua5-like_dom"/>
</dbReference>
<dbReference type="GO" id="GO:0003998">
    <property type="term" value="F:acylphosphatase activity"/>
    <property type="evidence" value="ECO:0007669"/>
    <property type="project" value="UniProtKB-EC"/>
</dbReference>
<dbReference type="Pfam" id="PF01300">
    <property type="entry name" value="Sua5_yciO_yrdC"/>
    <property type="match status" value="1"/>
</dbReference>
<evidence type="ECO:0000256" key="9">
    <source>
        <dbReference type="PROSITE-ProRule" id="PRU00520"/>
    </source>
</evidence>
<dbReference type="InterPro" id="IPR004421">
    <property type="entry name" value="Carbamoyltransferase_HypF"/>
</dbReference>
<dbReference type="InterPro" id="IPR011125">
    <property type="entry name" value="Znf_HypF"/>
</dbReference>
<dbReference type="InterPro" id="IPR051060">
    <property type="entry name" value="Carbamoyltrans_HypF-like"/>
</dbReference>
<dbReference type="PANTHER" id="PTHR42959:SF1">
    <property type="entry name" value="CARBAMOYLTRANSFERASE HYPF"/>
    <property type="match status" value="1"/>
</dbReference>
<dbReference type="KEGG" id="apai:APAC_1025"/>
<dbReference type="Gene3D" id="3.90.870.50">
    <property type="match status" value="1"/>
</dbReference>
<dbReference type="Pfam" id="PF00708">
    <property type="entry name" value="Acylphosphatase"/>
    <property type="match status" value="1"/>
</dbReference>
<dbReference type="GO" id="GO:0008270">
    <property type="term" value="F:zinc ion binding"/>
    <property type="evidence" value="ECO:0007669"/>
    <property type="project" value="UniProtKB-KW"/>
</dbReference>
<dbReference type="GO" id="GO:0016874">
    <property type="term" value="F:ligase activity"/>
    <property type="evidence" value="ECO:0007669"/>
    <property type="project" value="UniProtKB-UniRule"/>
</dbReference>
<reference evidence="10 11" key="2">
    <citation type="submission" date="2019-09" db="EMBL/GenBank/DDBJ databases">
        <title>Complete genome sequencing of four Arcobacter species reveals a diverse suite of mobile elements.</title>
        <authorList>
            <person name="Miller W.G."/>
            <person name="Yee E."/>
            <person name="Bono J.L."/>
        </authorList>
    </citation>
    <scope>NUCLEOTIDE SEQUENCE [LARGE SCALE GENOMIC DNA]</scope>
    <source>
        <strain evidence="10 11">LMG 26638</strain>
    </source>
</reference>
<dbReference type="GO" id="GO:0051604">
    <property type="term" value="P:protein maturation"/>
    <property type="evidence" value="ECO:0007669"/>
    <property type="project" value="TreeGrafter"/>
</dbReference>
<dbReference type="InterPro" id="IPR001792">
    <property type="entry name" value="Acylphosphatase-like_dom"/>
</dbReference>
<dbReference type="PROSITE" id="PS51160">
    <property type="entry name" value="ACYLPHOSPHATASE_3"/>
    <property type="match status" value="1"/>
</dbReference>
<gene>
    <name evidence="10" type="primary">hypF</name>
    <name evidence="10" type="ORF">APAC_1025</name>
</gene>
<comment type="pathway">
    <text evidence="1">Protein modification; [NiFe] hydrogenase maturation.</text>
</comment>
<dbReference type="RefSeq" id="WP_130233106.1">
    <property type="nucleotide sequence ID" value="NZ_BMEF01000019.1"/>
</dbReference>
<feature type="active site" evidence="9">
    <location>
        <position position="18"/>
    </location>
</feature>
<evidence type="ECO:0000313" key="11">
    <source>
        <dbReference type="Proteomes" id="UP000322726"/>
    </source>
</evidence>
<dbReference type="PIRSF" id="PIRSF006256">
    <property type="entry name" value="CMPcnvr_hdrg_mat"/>
    <property type="match status" value="1"/>
</dbReference>
<dbReference type="Gene3D" id="3.30.420.360">
    <property type="match status" value="1"/>
</dbReference>
<dbReference type="InterPro" id="IPR017968">
    <property type="entry name" value="Acylphosphatase_CS"/>
</dbReference>
<dbReference type="NCBIfam" id="TIGR00143">
    <property type="entry name" value="hypF"/>
    <property type="match status" value="1"/>
</dbReference>
<organism evidence="10 11">
    <name type="scientific">Malaciobacter pacificus</name>
    <dbReference type="NCBI Taxonomy" id="1080223"/>
    <lineage>
        <taxon>Bacteria</taxon>
        <taxon>Pseudomonadati</taxon>
        <taxon>Campylobacterota</taxon>
        <taxon>Epsilonproteobacteria</taxon>
        <taxon>Campylobacterales</taxon>
        <taxon>Arcobacteraceae</taxon>
        <taxon>Malaciobacter</taxon>
    </lineage>
</organism>
<evidence type="ECO:0000256" key="5">
    <source>
        <dbReference type="ARBA" id="ARBA00022771"/>
    </source>
</evidence>
<dbReference type="SUPFAM" id="SSF54975">
    <property type="entry name" value="Acylphosphatase/BLUF domain-like"/>
    <property type="match status" value="1"/>
</dbReference>
<name>A0A5C2HCV9_9BACT</name>
<evidence type="ECO:0000256" key="6">
    <source>
        <dbReference type="ARBA" id="ARBA00022833"/>
    </source>
</evidence>
<evidence type="ECO:0000256" key="2">
    <source>
        <dbReference type="ARBA" id="ARBA00008097"/>
    </source>
</evidence>
<keyword evidence="11" id="KW-1185">Reference proteome</keyword>
<dbReference type="UniPathway" id="UPA00335"/>
<dbReference type="SUPFAM" id="SSF55821">
    <property type="entry name" value="YrdC/RibB"/>
    <property type="match status" value="1"/>
</dbReference>
<dbReference type="GO" id="GO:0016743">
    <property type="term" value="F:carboxyl- or carbamoyltransferase activity"/>
    <property type="evidence" value="ECO:0007669"/>
    <property type="project" value="UniProtKB-UniRule"/>
</dbReference>
<protein>
    <recommendedName>
        <fullName evidence="8">Carbamoyltransferase</fullName>
        <ecNumber evidence="8">6.2.-.-</ecNumber>
    </recommendedName>
</protein>
<keyword evidence="3" id="KW-0436">Ligase</keyword>
<comment type="similarity">
    <text evidence="2 8">Belongs to the carbamoyltransferase HypF family.</text>
</comment>
<evidence type="ECO:0000256" key="7">
    <source>
        <dbReference type="ARBA" id="ARBA00048220"/>
    </source>
</evidence>
<dbReference type="EC" id="6.2.-.-" evidence="8"/>
<dbReference type="Gene3D" id="3.30.110.120">
    <property type="match status" value="1"/>
</dbReference>
<dbReference type="InterPro" id="IPR017945">
    <property type="entry name" value="DHBP_synth_RibB-like_a/b_dom"/>
</dbReference>
<sequence>MVSYKIEVRGIVQGVGFRPFVYNLALKNDIKGWVNNDEKGVNIIIYSDENSCQKFLDELKNNPPKLAKVDELKIEKIISNKVYESFEIIESANSNHKSTIISPDMAICDDCIEDINDCNNFRYNYAFTNCTNCGPRYSIIKTVPYDRINTSMSEFELCSKCSKEYNDPTNRRYHAQPVSCEVCGPKVTLYNKYNEALNDDIEAIKQIAGLINNGHIVAIKGLGGFHLICDATNDMVVKELRIRKSRISKPFAVMFKDLKSVKNYTVLTTKEEEIINSKEKPILLVKKASNTNLSELVAPNIDHLGSFIAYTPLHHLLFRYLNNPIVATSANLKDEPIIRFKDEILEKLAHVVDFVLDFNREIVNACDDSVIQIIDDDISKLRNARGYAPTHLKLEKNSSKNILSLGANQKSAISLVFENNLILSPHIGDLNSIESVEYFERTIETFKRFYDFEPDVIVCDKHPNYESTKFAQKLKEKNPSIQLIQVQHHYAHILSTMLEYKLKDEVLGIAFDGTGYGDDGNIWGGEVFIASKKNYKRVNHIKYFKLLGGEIAVKEPKRVALSLLFDNYSLEEIFELDIPTIKAFKTGEIQLLYTMWQKGLNAPLTSSIGRVFDAIASFAGVLQVQSYEGETGLLIEQNYDDSIKDSYSFEIKSDEIDLSNMIKEIVKDKNSVLICTRFINTLAKIILEISEENRAFPIVLSGGVFQNKTLLELVLKLLKEENIDVYYSKNIPLNDGGISAGQAYCVC</sequence>
<dbReference type="PANTHER" id="PTHR42959">
    <property type="entry name" value="CARBAMOYLTRANSFERASE"/>
    <property type="match status" value="1"/>
</dbReference>
<evidence type="ECO:0000256" key="3">
    <source>
        <dbReference type="ARBA" id="ARBA00022598"/>
    </source>
</evidence>
<dbReference type="InterPro" id="IPR036046">
    <property type="entry name" value="Acylphosphatase-like_dom_sf"/>
</dbReference>
<dbReference type="EMBL" id="CP035928">
    <property type="protein sequence ID" value="QEP34152.1"/>
    <property type="molecule type" value="Genomic_DNA"/>
</dbReference>
<comment type="catalytic activity">
    <reaction evidence="9">
        <text>an acyl phosphate + H2O = a carboxylate + phosphate + H(+)</text>
        <dbReference type="Rhea" id="RHEA:14965"/>
        <dbReference type="ChEBI" id="CHEBI:15377"/>
        <dbReference type="ChEBI" id="CHEBI:15378"/>
        <dbReference type="ChEBI" id="CHEBI:29067"/>
        <dbReference type="ChEBI" id="CHEBI:43474"/>
        <dbReference type="ChEBI" id="CHEBI:59918"/>
        <dbReference type="EC" id="3.6.1.7"/>
    </reaction>
</comment>
<reference evidence="11" key="1">
    <citation type="submission" date="2019-09" db="EMBL/GenBank/DDBJ databases">
        <title>Complete genome sequencing of four Arcobacter species reveals a diverse suite of mobile elements.</title>
        <authorList>
            <person name="On S.L.W."/>
            <person name="Miller W.G."/>
            <person name="Biggs P."/>
            <person name="Cornelius A."/>
            <person name="Vandamme P."/>
        </authorList>
    </citation>
    <scope>NUCLEOTIDE SEQUENCE [LARGE SCALE GENOMIC DNA]</scope>
    <source>
        <strain evidence="11">LMG 26638</strain>
    </source>
</reference>
<dbReference type="OrthoDB" id="9808093at2"/>
<dbReference type="Pfam" id="PF17788">
    <property type="entry name" value="HypF_C"/>
    <property type="match status" value="1"/>
</dbReference>
<dbReference type="AlphaFoldDB" id="A0A5C2HCV9"/>
<evidence type="ECO:0000256" key="8">
    <source>
        <dbReference type="PIRNR" id="PIRNR006256"/>
    </source>
</evidence>
<accession>A0A5C2HCV9</accession>
<dbReference type="GO" id="GO:0003725">
    <property type="term" value="F:double-stranded RNA binding"/>
    <property type="evidence" value="ECO:0007669"/>
    <property type="project" value="InterPro"/>
</dbReference>
<keyword evidence="4" id="KW-0479">Metal-binding</keyword>
<evidence type="ECO:0000313" key="10">
    <source>
        <dbReference type="EMBL" id="QEP34152.1"/>
    </source>
</evidence>
<keyword evidence="6" id="KW-0862">Zinc</keyword>
<comment type="catalytic activity">
    <reaction evidence="7">
        <text>C-terminal L-cysteinyl-[HypE protein] + carbamoyl phosphate + ATP + H2O = C-terminal S-carboxamide-L-cysteinyl-[HypE protein] + AMP + phosphate + diphosphate + H(+)</text>
        <dbReference type="Rhea" id="RHEA:55636"/>
        <dbReference type="Rhea" id="RHEA-COMP:14247"/>
        <dbReference type="Rhea" id="RHEA-COMP:14392"/>
        <dbReference type="ChEBI" id="CHEBI:15377"/>
        <dbReference type="ChEBI" id="CHEBI:15378"/>
        <dbReference type="ChEBI" id="CHEBI:30616"/>
        <dbReference type="ChEBI" id="CHEBI:33019"/>
        <dbReference type="ChEBI" id="CHEBI:43474"/>
        <dbReference type="ChEBI" id="CHEBI:58228"/>
        <dbReference type="ChEBI" id="CHEBI:76913"/>
        <dbReference type="ChEBI" id="CHEBI:139126"/>
        <dbReference type="ChEBI" id="CHEBI:456215"/>
    </reaction>
</comment>
<dbReference type="InterPro" id="IPR041440">
    <property type="entry name" value="HypF_C"/>
</dbReference>
<keyword evidence="5" id="KW-0863">Zinc-finger</keyword>
<reference evidence="10 11" key="3">
    <citation type="submission" date="2019-09" db="EMBL/GenBank/DDBJ databases">
        <title>Taxonomic note: a critical rebuttal of the proposed division of the genus Arcobacter into six genera, emended descriptions of Arcobacter anaerophilus and the genus Arcobacter, and an assessment of genus-level boundaries for Epsilonproteobacteria using in silico genomic comparator tools.</title>
        <authorList>
            <person name="On S.L.W."/>
            <person name="Miller W.G."/>
            <person name="Biggs P."/>
            <person name="Cornelius A."/>
            <person name="Vandamme P."/>
        </authorList>
    </citation>
    <scope>NUCLEOTIDE SEQUENCE [LARGE SCALE GENOMIC DNA]</scope>
    <source>
        <strain evidence="10 11">LMG 26638</strain>
    </source>
</reference>
<dbReference type="PROSITE" id="PS00150">
    <property type="entry name" value="ACYLPHOSPHATASE_1"/>
    <property type="match status" value="1"/>
</dbReference>